<evidence type="ECO:0000313" key="3">
    <source>
        <dbReference type="Proteomes" id="UP001396334"/>
    </source>
</evidence>
<proteinExistence type="predicted"/>
<feature type="chain" id="PRO_5045674045" evidence="1">
    <location>
        <begin position="21"/>
        <end position="108"/>
    </location>
</feature>
<organism evidence="2 3">
    <name type="scientific">Hibiscus sabdariffa</name>
    <name type="common">roselle</name>
    <dbReference type="NCBI Taxonomy" id="183260"/>
    <lineage>
        <taxon>Eukaryota</taxon>
        <taxon>Viridiplantae</taxon>
        <taxon>Streptophyta</taxon>
        <taxon>Embryophyta</taxon>
        <taxon>Tracheophyta</taxon>
        <taxon>Spermatophyta</taxon>
        <taxon>Magnoliopsida</taxon>
        <taxon>eudicotyledons</taxon>
        <taxon>Gunneridae</taxon>
        <taxon>Pentapetalae</taxon>
        <taxon>rosids</taxon>
        <taxon>malvids</taxon>
        <taxon>Malvales</taxon>
        <taxon>Malvaceae</taxon>
        <taxon>Malvoideae</taxon>
        <taxon>Hibiscus</taxon>
    </lineage>
</organism>
<dbReference type="Proteomes" id="UP001396334">
    <property type="component" value="Unassembled WGS sequence"/>
</dbReference>
<name>A0ABR2AGH7_9ROSI</name>
<keyword evidence="3" id="KW-1185">Reference proteome</keyword>
<accession>A0ABR2AGH7</accession>
<reference evidence="2 3" key="1">
    <citation type="journal article" date="2024" name="G3 (Bethesda)">
        <title>Genome assembly of Hibiscus sabdariffa L. provides insights into metabolisms of medicinal natural products.</title>
        <authorList>
            <person name="Kim T."/>
        </authorList>
    </citation>
    <scope>NUCLEOTIDE SEQUENCE [LARGE SCALE GENOMIC DNA]</scope>
    <source>
        <strain evidence="2">TK-2024</strain>
        <tissue evidence="2">Old leaves</tissue>
    </source>
</reference>
<sequence>MLSWISILKVFLLVPRPAISFQSTRRFRTRQLRINSYLIQESQHIRVDPRTTTMTPFELAHMFLQQEFSHGGGGTPKTQSRTLKFIDFGKYLTLSMHVKKLSMAREGQ</sequence>
<feature type="signal peptide" evidence="1">
    <location>
        <begin position="1"/>
        <end position="20"/>
    </location>
</feature>
<evidence type="ECO:0000313" key="2">
    <source>
        <dbReference type="EMBL" id="KAK8492277.1"/>
    </source>
</evidence>
<dbReference type="EMBL" id="JBBPBN010000252">
    <property type="protein sequence ID" value="KAK8492277.1"/>
    <property type="molecule type" value="Genomic_DNA"/>
</dbReference>
<keyword evidence="1" id="KW-0732">Signal</keyword>
<evidence type="ECO:0000256" key="1">
    <source>
        <dbReference type="SAM" id="SignalP"/>
    </source>
</evidence>
<gene>
    <name evidence="2" type="ORF">V6N11_066644</name>
</gene>
<protein>
    <submittedName>
        <fullName evidence="2">Uncharacterized protein</fullName>
    </submittedName>
</protein>
<comment type="caution">
    <text evidence="2">The sequence shown here is derived from an EMBL/GenBank/DDBJ whole genome shotgun (WGS) entry which is preliminary data.</text>
</comment>